<accession>A0A679GQP7</accession>
<sequence>MSLPQLRGYLRALNAIRRSDDRLSLCIARAAGAIDEDFKAFMKSL</sequence>
<gene>
    <name evidence="2" type="ORF">GO594_07425</name>
    <name evidence="1" type="ORF">PtoMrB4_23510</name>
</gene>
<evidence type="ECO:0000313" key="3">
    <source>
        <dbReference type="Proteomes" id="UP000461288"/>
    </source>
</evidence>
<proteinExistence type="predicted"/>
<evidence type="ECO:0000313" key="4">
    <source>
        <dbReference type="Proteomes" id="UP000501237"/>
    </source>
</evidence>
<dbReference type="KEGG" id="poj:PtoMrB4_23510"/>
<name>A0A679GQP7_9GAMM</name>
<organism evidence="1 4">
    <name type="scientific">Metapseudomonas otitidis</name>
    <dbReference type="NCBI Taxonomy" id="319939"/>
    <lineage>
        <taxon>Bacteria</taxon>
        <taxon>Pseudomonadati</taxon>
        <taxon>Pseudomonadota</taxon>
        <taxon>Gammaproteobacteria</taxon>
        <taxon>Pseudomonadales</taxon>
        <taxon>Pseudomonadaceae</taxon>
        <taxon>Metapseudomonas</taxon>
    </lineage>
</organism>
<reference evidence="2 3" key="1">
    <citation type="submission" date="2019-12" db="EMBL/GenBank/DDBJ databases">
        <title>Draft genome sequence of Pseudomonas otitidis recovered from a chicken carcass.</title>
        <authorList>
            <person name="Vieira T.R."/>
            <person name="Oliviera E.F.C."/>
            <person name="Silva N.M.V."/>
            <person name="Sambrano G.E."/>
            <person name="Cibulski S.P."/>
            <person name="Cardoso M.R.I."/>
        </authorList>
    </citation>
    <scope>NUCLEOTIDE SEQUENCE [LARGE SCALE GENOMIC DNA]</scope>
    <source>
        <strain evidence="2 3">25_K</strain>
    </source>
</reference>
<dbReference type="GeneID" id="57397571"/>
<dbReference type="EMBL" id="AP022642">
    <property type="protein sequence ID" value="BCA28374.1"/>
    <property type="molecule type" value="Genomic_DNA"/>
</dbReference>
<evidence type="ECO:0000313" key="1">
    <source>
        <dbReference type="EMBL" id="BCA28374.1"/>
    </source>
</evidence>
<dbReference type="EMBL" id="WTFN01000013">
    <property type="protein sequence ID" value="MWK55800.1"/>
    <property type="molecule type" value="Genomic_DNA"/>
</dbReference>
<protein>
    <submittedName>
        <fullName evidence="1">Uncharacterized protein</fullName>
    </submittedName>
</protein>
<dbReference type="Proteomes" id="UP000461288">
    <property type="component" value="Unassembled WGS sequence"/>
</dbReference>
<reference evidence="1 4" key="2">
    <citation type="journal article" date="2020" name="Microbiol. Resour. Announc.">
        <title>Complete genome sequence of Pseudomonas otitidis strain MrB4, isolated from Lake Biwa in Japan.</title>
        <authorList>
            <person name="Miyazaki K."/>
            <person name="Hase E."/>
            <person name="Maruya T."/>
        </authorList>
    </citation>
    <scope>NUCLEOTIDE SEQUENCE [LARGE SCALE GENOMIC DNA]</scope>
    <source>
        <strain evidence="1 4">MrB4</strain>
    </source>
</reference>
<dbReference type="AlphaFoldDB" id="A0A679GQP7"/>
<evidence type="ECO:0000313" key="2">
    <source>
        <dbReference type="EMBL" id="MWK55800.1"/>
    </source>
</evidence>
<dbReference type="RefSeq" id="WP_160480340.1">
    <property type="nucleotide sequence ID" value="NZ_AP022642.1"/>
</dbReference>
<dbReference type="Proteomes" id="UP000501237">
    <property type="component" value="Chromosome"/>
</dbReference>